<evidence type="ECO:0000313" key="2">
    <source>
        <dbReference type="Proteomes" id="UP001157733"/>
    </source>
</evidence>
<evidence type="ECO:0000313" key="1">
    <source>
        <dbReference type="EMBL" id="CAI2717847.1"/>
    </source>
</evidence>
<protein>
    <submittedName>
        <fullName evidence="1">Uncharacterized protein</fullName>
    </submittedName>
</protein>
<sequence>MRRNRSYTYELMDGGELLSRVRQALKEEPGYWQTAIECLPSGMVEYKPIRNNPMRAGAAYQYKQAGLDLVLYFPEKQFGKLLDDLTQDKVLELKSVIQSVLPERSGYILNEFKIKGVIDDRKPGSA</sequence>
<name>A0ABM9HCE6_9BACT</name>
<dbReference type="RefSeq" id="WP_282010764.1">
    <property type="nucleotide sequence ID" value="NZ_OX336137.1"/>
</dbReference>
<reference evidence="1 2" key="1">
    <citation type="submission" date="2022-09" db="EMBL/GenBank/DDBJ databases">
        <authorList>
            <person name="Kop L."/>
        </authorList>
    </citation>
    <scope>NUCLEOTIDE SEQUENCE [LARGE SCALE GENOMIC DNA]</scope>
    <source>
        <strain evidence="1 2">347</strain>
    </source>
</reference>
<dbReference type="EMBL" id="OX336137">
    <property type="protein sequence ID" value="CAI2717847.1"/>
    <property type="molecule type" value="Genomic_DNA"/>
</dbReference>
<gene>
    <name evidence="1" type="ORF">NSPWAT_0988</name>
</gene>
<proteinExistence type="predicted"/>
<dbReference type="Proteomes" id="UP001157733">
    <property type="component" value="Chromosome"/>
</dbReference>
<organism evidence="1 2">
    <name type="scientific">Nitrospina watsonii</name>
    <dbReference type="NCBI Taxonomy" id="1323948"/>
    <lineage>
        <taxon>Bacteria</taxon>
        <taxon>Pseudomonadati</taxon>
        <taxon>Nitrospinota/Tectimicrobiota group</taxon>
        <taxon>Nitrospinota</taxon>
        <taxon>Nitrospinia</taxon>
        <taxon>Nitrospinales</taxon>
        <taxon>Nitrospinaceae</taxon>
        <taxon>Nitrospina</taxon>
    </lineage>
</organism>
<keyword evidence="2" id="KW-1185">Reference proteome</keyword>
<accession>A0ABM9HCE6</accession>